<evidence type="ECO:0000313" key="2">
    <source>
        <dbReference type="Proteomes" id="UP000199608"/>
    </source>
</evidence>
<reference evidence="2" key="1">
    <citation type="submission" date="2016-10" db="EMBL/GenBank/DDBJ databases">
        <authorList>
            <person name="Varghese N."/>
            <person name="Submissions S."/>
        </authorList>
    </citation>
    <scope>NUCLEOTIDE SEQUENCE [LARGE SCALE GENOMIC DNA]</scope>
    <source>
        <strain evidence="2">DSM 3384</strain>
    </source>
</reference>
<evidence type="ECO:0000313" key="1">
    <source>
        <dbReference type="EMBL" id="SDT98873.1"/>
    </source>
</evidence>
<gene>
    <name evidence="1" type="ORF">SAMN04487931_103369</name>
</gene>
<organism evidence="1 2">
    <name type="scientific">Desulfobacula phenolica</name>
    <dbReference type="NCBI Taxonomy" id="90732"/>
    <lineage>
        <taxon>Bacteria</taxon>
        <taxon>Pseudomonadati</taxon>
        <taxon>Thermodesulfobacteriota</taxon>
        <taxon>Desulfobacteria</taxon>
        <taxon>Desulfobacterales</taxon>
        <taxon>Desulfobacteraceae</taxon>
        <taxon>Desulfobacula</taxon>
    </lineage>
</organism>
<keyword evidence="2" id="KW-1185">Reference proteome</keyword>
<accession>A0A1H2EV71</accession>
<dbReference type="AlphaFoldDB" id="A0A1H2EV71"/>
<name>A0A1H2EV71_9BACT</name>
<dbReference type="EMBL" id="FNLL01000003">
    <property type="protein sequence ID" value="SDT98873.1"/>
    <property type="molecule type" value="Genomic_DNA"/>
</dbReference>
<protein>
    <submittedName>
        <fullName evidence="1">Uncharacterized protein</fullName>
    </submittedName>
</protein>
<dbReference type="Proteomes" id="UP000199608">
    <property type="component" value="Unassembled WGS sequence"/>
</dbReference>
<sequence length="85" mass="9641">MAGYDPEKDKKLKEWKNEETGLLISIHQYGEGEPKVQLGPRILKKKDGSDRAPSKAGRLSIEDIMWVYDIIDEVKDELSDLVGPE</sequence>
<dbReference type="RefSeq" id="WP_014957693.1">
    <property type="nucleotide sequence ID" value="NZ_FNLL01000003.1"/>
</dbReference>
<proteinExistence type="predicted"/>